<name>A0A9P6GYM1_9MICR</name>
<feature type="coiled-coil region" evidence="6">
    <location>
        <begin position="142"/>
        <end position="169"/>
    </location>
</feature>
<comment type="subcellular location">
    <subcellularLocation>
        <location evidence="1 5">Nucleus</location>
    </subcellularLocation>
</comment>
<gene>
    <name evidence="9" type="primary">MND1</name>
    <name evidence="9" type="ORF">NGRA_1323</name>
</gene>
<dbReference type="InterPro" id="IPR040661">
    <property type="entry name" value="LZ3wCH"/>
</dbReference>
<evidence type="ECO:0000313" key="9">
    <source>
        <dbReference type="EMBL" id="KAF9763340.1"/>
    </source>
</evidence>
<organism evidence="9 10">
    <name type="scientific">Nosema granulosis</name>
    <dbReference type="NCBI Taxonomy" id="83296"/>
    <lineage>
        <taxon>Eukaryota</taxon>
        <taxon>Fungi</taxon>
        <taxon>Fungi incertae sedis</taxon>
        <taxon>Microsporidia</taxon>
        <taxon>Nosematidae</taxon>
        <taxon>Nosema</taxon>
    </lineage>
</organism>
<proteinExistence type="inferred from homology"/>
<comment type="similarity">
    <text evidence="2 5">Belongs to the MND1 family.</text>
</comment>
<sequence length="201" mass="24016">MCAKRMMIEEKRQIMLDVFTKNSFYKMQELEKIGSKKGIVENTVKDVVTGLLHDDLISGDKIGISIFYWGNQNKEKHRKMQELKKLHEEIEKYEELLRKSQEEVELEKKTKPETENRRDLINKLNDLKNQQIIQQELLKGYSKLSKEEVEEIERSKEETIKEINRLTDNIFILQDYVCGKFNMEKKDFNEAFKVSPEMDYL</sequence>
<feature type="domain" description="Mnd1 HTH" evidence="7">
    <location>
        <begin position="16"/>
        <end position="69"/>
    </location>
</feature>
<comment type="function">
    <text evidence="5">Required for proper homologous chromosome pairing and efficient cross-over and intragenic recombination during meiosis.</text>
</comment>
<feature type="domain" description="Leucine zipper with capping helix" evidence="8">
    <location>
        <begin position="147"/>
        <end position="201"/>
    </location>
</feature>
<protein>
    <recommendedName>
        <fullName evidence="5">Meiotic nuclear division protein 1</fullName>
    </recommendedName>
</protein>
<dbReference type="GO" id="GO:0005634">
    <property type="term" value="C:nucleus"/>
    <property type="evidence" value="ECO:0007669"/>
    <property type="project" value="UniProtKB-SubCell"/>
</dbReference>
<dbReference type="PIRSF" id="PIRSF026991">
    <property type="entry name" value="Mnd1"/>
    <property type="match status" value="1"/>
</dbReference>
<dbReference type="Pfam" id="PF18517">
    <property type="entry name" value="LZ3wCH"/>
    <property type="match status" value="1"/>
</dbReference>
<evidence type="ECO:0000256" key="3">
    <source>
        <dbReference type="ARBA" id="ARBA00023054"/>
    </source>
</evidence>
<evidence type="ECO:0000259" key="8">
    <source>
        <dbReference type="Pfam" id="PF18517"/>
    </source>
</evidence>
<evidence type="ECO:0000313" key="10">
    <source>
        <dbReference type="Proteomes" id="UP000740883"/>
    </source>
</evidence>
<evidence type="ECO:0000256" key="2">
    <source>
        <dbReference type="ARBA" id="ARBA00005981"/>
    </source>
</evidence>
<dbReference type="Pfam" id="PF03962">
    <property type="entry name" value="Mnd1"/>
    <property type="match status" value="1"/>
</dbReference>
<evidence type="ECO:0000259" key="7">
    <source>
        <dbReference type="Pfam" id="PF03962"/>
    </source>
</evidence>
<evidence type="ECO:0000256" key="5">
    <source>
        <dbReference type="PIRNR" id="PIRNR026991"/>
    </source>
</evidence>
<dbReference type="Proteomes" id="UP000740883">
    <property type="component" value="Unassembled WGS sequence"/>
</dbReference>
<dbReference type="InterPro" id="IPR005647">
    <property type="entry name" value="Mnd1"/>
</dbReference>
<dbReference type="EMBL" id="SBJO01000080">
    <property type="protein sequence ID" value="KAF9763340.1"/>
    <property type="molecule type" value="Genomic_DNA"/>
</dbReference>
<feature type="coiled-coil region" evidence="6">
    <location>
        <begin position="73"/>
        <end position="110"/>
    </location>
</feature>
<keyword evidence="10" id="KW-1185">Reference proteome</keyword>
<keyword evidence="4 5" id="KW-0539">Nucleus</keyword>
<keyword evidence="3 6" id="KW-0175">Coiled coil</keyword>
<evidence type="ECO:0000256" key="6">
    <source>
        <dbReference type="SAM" id="Coils"/>
    </source>
</evidence>
<dbReference type="OrthoDB" id="273345at2759"/>
<reference evidence="9 10" key="1">
    <citation type="journal article" date="2020" name="Genome Biol. Evol.">
        <title>Comparative genomics of strictly vertically transmitted, feminizing microsporidia endosymbionts of amphipod crustaceans.</title>
        <authorList>
            <person name="Cormier A."/>
            <person name="Chebbi M.A."/>
            <person name="Giraud I."/>
            <person name="Wattier R."/>
            <person name="Teixeira M."/>
            <person name="Gilbert C."/>
            <person name="Rigaud T."/>
            <person name="Cordaux R."/>
        </authorList>
    </citation>
    <scope>NUCLEOTIDE SEQUENCE [LARGE SCALE GENOMIC DNA]</scope>
    <source>
        <strain evidence="9 10">Ou3-Ou53</strain>
    </source>
</reference>
<dbReference type="AlphaFoldDB" id="A0A9P6GYM1"/>
<evidence type="ECO:0000256" key="1">
    <source>
        <dbReference type="ARBA" id="ARBA00004123"/>
    </source>
</evidence>
<dbReference type="GO" id="GO:0007131">
    <property type="term" value="P:reciprocal meiotic recombination"/>
    <property type="evidence" value="ECO:0007669"/>
    <property type="project" value="InterPro"/>
</dbReference>
<accession>A0A9P6GYM1</accession>
<comment type="caution">
    <text evidence="9">The sequence shown here is derived from an EMBL/GenBank/DDBJ whole genome shotgun (WGS) entry which is preliminary data.</text>
</comment>
<dbReference type="GO" id="GO:0003690">
    <property type="term" value="F:double-stranded DNA binding"/>
    <property type="evidence" value="ECO:0007669"/>
    <property type="project" value="InterPro"/>
</dbReference>
<evidence type="ECO:0000256" key="4">
    <source>
        <dbReference type="ARBA" id="ARBA00023242"/>
    </source>
</evidence>
<dbReference type="InterPro" id="IPR040453">
    <property type="entry name" value="Mnd1_HTH"/>
</dbReference>